<keyword evidence="6" id="KW-0067">ATP-binding</keyword>
<dbReference type="GO" id="GO:0006419">
    <property type="term" value="P:alanyl-tRNA aminoacylation"/>
    <property type="evidence" value="ECO:0007669"/>
    <property type="project" value="InterPro"/>
</dbReference>
<dbReference type="GO" id="GO:0005737">
    <property type="term" value="C:cytoplasm"/>
    <property type="evidence" value="ECO:0007669"/>
    <property type="project" value="InterPro"/>
</dbReference>
<dbReference type="InterPro" id="IPR018165">
    <property type="entry name" value="Ala-tRNA-synth_IIc_core"/>
</dbReference>
<dbReference type="InterPro" id="IPR045864">
    <property type="entry name" value="aa-tRNA-synth_II/BPL/LPL"/>
</dbReference>
<evidence type="ECO:0000256" key="4">
    <source>
        <dbReference type="ARBA" id="ARBA00022598"/>
    </source>
</evidence>
<dbReference type="Gene3D" id="3.30.54.20">
    <property type="match status" value="1"/>
</dbReference>
<evidence type="ECO:0000256" key="2">
    <source>
        <dbReference type="ARBA" id="ARBA00013168"/>
    </source>
</evidence>
<keyword evidence="9" id="KW-0030">Aminoacyl-tRNA synthetase</keyword>
<dbReference type="InterPro" id="IPR018163">
    <property type="entry name" value="Thr/Ala-tRNA-synth_IIc_edit"/>
</dbReference>
<dbReference type="Pfam" id="PF01411">
    <property type="entry name" value="tRNA-synt_2c"/>
    <property type="match status" value="1"/>
</dbReference>
<feature type="domain" description="Alanyl-transfer RNA synthetases family profile" evidence="10">
    <location>
        <begin position="41"/>
        <end position="639"/>
    </location>
</feature>
<evidence type="ECO:0000313" key="12">
    <source>
        <dbReference type="EMBL" id="PIQ71813.1"/>
    </source>
</evidence>
<feature type="domain" description="Aminoacyl-transfer RNA synthetases class-II family profile" evidence="11">
    <location>
        <begin position="96"/>
        <end position="308"/>
    </location>
</feature>
<dbReference type="InterPro" id="IPR012947">
    <property type="entry name" value="tRNA_SAD"/>
</dbReference>
<dbReference type="PANTHER" id="PTHR11777:SF9">
    <property type="entry name" value="ALANINE--TRNA LIGASE, CYTOPLASMIC"/>
    <property type="match status" value="1"/>
</dbReference>
<dbReference type="SUPFAM" id="SSF55186">
    <property type="entry name" value="ThrRS/AlaRS common domain"/>
    <property type="match status" value="1"/>
</dbReference>
<dbReference type="PROSITE" id="PS50860">
    <property type="entry name" value="AA_TRNA_LIGASE_II_ALA"/>
    <property type="match status" value="1"/>
</dbReference>
<comment type="similarity">
    <text evidence="1">Belongs to the class-II aminoacyl-tRNA synthetase family.</text>
</comment>
<organism evidence="12 13">
    <name type="scientific">Candidatus Roizmanbacteria bacterium CG11_big_fil_rev_8_21_14_0_20_37_16</name>
    <dbReference type="NCBI Taxonomy" id="1974857"/>
    <lineage>
        <taxon>Bacteria</taxon>
        <taxon>Candidatus Roizmaniibacteriota</taxon>
    </lineage>
</organism>
<comment type="caution">
    <text evidence="12">The sequence shown here is derived from an EMBL/GenBank/DDBJ whole genome shotgun (WGS) entry which is preliminary data.</text>
</comment>
<accession>A0A2H0KMN8</accession>
<dbReference type="InterPro" id="IPR018164">
    <property type="entry name" value="Ala-tRNA-synth_IIc_N"/>
</dbReference>
<dbReference type="AlphaFoldDB" id="A0A2H0KMN8"/>
<dbReference type="EC" id="6.1.1.7" evidence="2"/>
<dbReference type="EMBL" id="PCVK01000035">
    <property type="protein sequence ID" value="PIQ71813.1"/>
    <property type="molecule type" value="Genomic_DNA"/>
</dbReference>
<evidence type="ECO:0000256" key="1">
    <source>
        <dbReference type="ARBA" id="ARBA00008226"/>
    </source>
</evidence>
<reference evidence="12 13" key="1">
    <citation type="submission" date="2017-09" db="EMBL/GenBank/DDBJ databases">
        <title>Depth-based differentiation of microbial function through sediment-hosted aquifers and enrichment of novel symbionts in the deep terrestrial subsurface.</title>
        <authorList>
            <person name="Probst A.J."/>
            <person name="Ladd B."/>
            <person name="Jarett J.K."/>
            <person name="Geller-Mcgrath D.E."/>
            <person name="Sieber C.M."/>
            <person name="Emerson J.B."/>
            <person name="Anantharaman K."/>
            <person name="Thomas B.C."/>
            <person name="Malmstrom R."/>
            <person name="Stieglmeier M."/>
            <person name="Klingl A."/>
            <person name="Woyke T."/>
            <person name="Ryan C.M."/>
            <person name="Banfield J.F."/>
        </authorList>
    </citation>
    <scope>NUCLEOTIDE SEQUENCE [LARGE SCALE GENOMIC DNA]</scope>
    <source>
        <strain evidence="12">CG11_big_fil_rev_8_21_14_0_20_37_16</strain>
    </source>
</reference>
<evidence type="ECO:0000256" key="3">
    <source>
        <dbReference type="ARBA" id="ARBA00022555"/>
    </source>
</evidence>
<evidence type="ECO:0000256" key="8">
    <source>
        <dbReference type="ARBA" id="ARBA00022917"/>
    </source>
</evidence>
<evidence type="ECO:0000256" key="9">
    <source>
        <dbReference type="ARBA" id="ARBA00023146"/>
    </source>
</evidence>
<name>A0A2H0KMN8_9BACT</name>
<dbReference type="InterPro" id="IPR018162">
    <property type="entry name" value="Ala-tRNA-ligase_IIc_anticod-bd"/>
</dbReference>
<dbReference type="Gene3D" id="3.30.930.10">
    <property type="entry name" value="Bira Bifunctional Protein, Domain 2"/>
    <property type="match status" value="1"/>
</dbReference>
<dbReference type="PROSITE" id="PS50862">
    <property type="entry name" value="AA_TRNA_LIGASE_II"/>
    <property type="match status" value="1"/>
</dbReference>
<dbReference type="GO" id="GO:0002161">
    <property type="term" value="F:aminoacyl-tRNA deacylase activity"/>
    <property type="evidence" value="ECO:0007669"/>
    <property type="project" value="TreeGrafter"/>
</dbReference>
<dbReference type="GO" id="GO:0000049">
    <property type="term" value="F:tRNA binding"/>
    <property type="evidence" value="ECO:0007669"/>
    <property type="project" value="UniProtKB-KW"/>
</dbReference>
<dbReference type="GO" id="GO:0005524">
    <property type="term" value="F:ATP binding"/>
    <property type="evidence" value="ECO:0007669"/>
    <property type="project" value="UniProtKB-KW"/>
</dbReference>
<dbReference type="SUPFAM" id="SSF101353">
    <property type="entry name" value="Putative anticodon-binding domain of alanyl-tRNA synthetase (AlaRS)"/>
    <property type="match status" value="1"/>
</dbReference>
<keyword evidence="7" id="KW-0694">RNA-binding</keyword>
<dbReference type="Gene3D" id="3.30.980.10">
    <property type="entry name" value="Threonyl-trna Synthetase, Chain A, domain 2"/>
    <property type="match status" value="1"/>
</dbReference>
<evidence type="ECO:0000256" key="5">
    <source>
        <dbReference type="ARBA" id="ARBA00022741"/>
    </source>
</evidence>
<protein>
    <recommendedName>
        <fullName evidence="2">alanine--tRNA ligase</fullName>
        <ecNumber evidence="2">6.1.1.7</ecNumber>
    </recommendedName>
</protein>
<keyword evidence="4 12" id="KW-0436">Ligase</keyword>
<evidence type="ECO:0000256" key="7">
    <source>
        <dbReference type="ARBA" id="ARBA00022884"/>
    </source>
</evidence>
<dbReference type="PANTHER" id="PTHR11777">
    <property type="entry name" value="ALANYL-TRNA SYNTHETASE"/>
    <property type="match status" value="1"/>
</dbReference>
<dbReference type="InterPro" id="IPR050058">
    <property type="entry name" value="Ala-tRNA_ligase"/>
</dbReference>
<dbReference type="InterPro" id="IPR002318">
    <property type="entry name" value="Ala-tRNA-lgiase_IIc"/>
</dbReference>
<dbReference type="PRINTS" id="PR00980">
    <property type="entry name" value="TRNASYNTHALA"/>
</dbReference>
<sequence length="639" mass="73074">MGNRLGHTNLTKIWADRCNVIGRNIHKTSVLVNSIIHLMTIDHFKLRQLFADFYKSNGHVEVPSIPLVPKDDPTTLFTGSGMQQLVPYLLGEIHPLGTRLYDIQPCIRAQDIDEVGDNRHDSFFEMIGNWSLGDYFKKEQLSWFFSFLINDIKLDPLKLYVTAFKGEDGLPQDTESIEIWKAEFAKVGIKADIGNHIYLYDATKNWWSRAGVPHNMPTGEPGGPDSEMFYEFTQVKHDVEFGKECHPNCDCGRFLEIGNSVFMQYKKNSDGTFAQLPKQNVDFGGGLERFIMAMENNPDMFETSIFFPIIQEIEKITKLAYVDGKNKPAMRIIADHLKASVFLIKDGVLPSNKEQGYVLRRLLRRLTVKLRNLLGKLPSPEEVAAVSGKVLELYEGIYFNPSEDKELVRPIIADEIKKFSISLEKGIKLIEKIPTINGKIAFDLYQSYGFPLEVTMEIYKEKGQQINMKEYISEFNRHKELSRSASAGKFKGGLADGSEQTIKYHTATHLLHQVLFDVLGKDIRQEGSNITSERLRFDFYCTHKPTEVELKRIEEMLNSKIKESLPVEFKIVPKKEAELLGAKSFFREKYPDMVKVYFIGNYSKEFCGGPHVKNTSKIGSFTIMKCEKIGNNLFRIYAK</sequence>
<proteinExistence type="inferred from homology"/>
<dbReference type="InterPro" id="IPR006195">
    <property type="entry name" value="aa-tRNA-synth_II"/>
</dbReference>
<evidence type="ECO:0000259" key="11">
    <source>
        <dbReference type="PROSITE" id="PS50862"/>
    </source>
</evidence>
<dbReference type="SMART" id="SM00863">
    <property type="entry name" value="tRNA_SAD"/>
    <property type="match status" value="1"/>
</dbReference>
<dbReference type="CDD" id="cd00673">
    <property type="entry name" value="AlaRS_core"/>
    <property type="match status" value="1"/>
</dbReference>
<dbReference type="Pfam" id="PF07973">
    <property type="entry name" value="tRNA_SAD"/>
    <property type="match status" value="1"/>
</dbReference>
<evidence type="ECO:0000256" key="6">
    <source>
        <dbReference type="ARBA" id="ARBA00022840"/>
    </source>
</evidence>
<evidence type="ECO:0000259" key="10">
    <source>
        <dbReference type="PROSITE" id="PS50860"/>
    </source>
</evidence>
<dbReference type="GO" id="GO:0004813">
    <property type="term" value="F:alanine-tRNA ligase activity"/>
    <property type="evidence" value="ECO:0007669"/>
    <property type="project" value="UniProtKB-EC"/>
</dbReference>
<dbReference type="FunFam" id="3.30.980.10:FF:000004">
    <property type="entry name" value="Alanine--tRNA ligase, cytoplasmic"/>
    <property type="match status" value="1"/>
</dbReference>
<keyword evidence="5" id="KW-0547">Nucleotide-binding</keyword>
<gene>
    <name evidence="12" type="ORF">COV87_01295</name>
</gene>
<dbReference type="Proteomes" id="UP000229497">
    <property type="component" value="Unassembled WGS sequence"/>
</dbReference>
<keyword evidence="8" id="KW-0648">Protein biosynthesis</keyword>
<keyword evidence="3" id="KW-0820">tRNA-binding</keyword>
<dbReference type="SUPFAM" id="SSF55681">
    <property type="entry name" value="Class II aaRS and biotin synthetases"/>
    <property type="match status" value="1"/>
</dbReference>
<dbReference type="NCBIfam" id="NF002436">
    <property type="entry name" value="PRK01584.1"/>
    <property type="match status" value="1"/>
</dbReference>
<evidence type="ECO:0000313" key="13">
    <source>
        <dbReference type="Proteomes" id="UP000229497"/>
    </source>
</evidence>